<dbReference type="PANTHER" id="PTHR43583:SF2">
    <property type="entry name" value="THIAZOLE BIOSYNTHESIS PROTEIN"/>
    <property type="match status" value="1"/>
</dbReference>
<keyword evidence="5" id="KW-0408">Iron</keyword>
<keyword evidence="3" id="KW-0949">S-adenosyl-L-methionine</keyword>
<accession>A0ABW5C9T7</accession>
<reference evidence="10" key="1">
    <citation type="journal article" date="2019" name="Int. J. Syst. Evol. Microbiol.">
        <title>The Global Catalogue of Microorganisms (GCM) 10K type strain sequencing project: providing services to taxonomists for standard genome sequencing and annotation.</title>
        <authorList>
            <consortium name="The Broad Institute Genomics Platform"/>
            <consortium name="The Broad Institute Genome Sequencing Center for Infectious Disease"/>
            <person name="Wu L."/>
            <person name="Ma J."/>
        </authorList>
    </citation>
    <scope>NUCLEOTIDE SEQUENCE [LARGE SCALE GENOMIC DNA]</scope>
    <source>
        <strain evidence="10">KCTC 15012</strain>
    </source>
</reference>
<evidence type="ECO:0000256" key="1">
    <source>
        <dbReference type="ARBA" id="ARBA00001966"/>
    </source>
</evidence>
<dbReference type="InterPro" id="IPR006638">
    <property type="entry name" value="Elp3/MiaA/NifB-like_rSAM"/>
</dbReference>
<evidence type="ECO:0000256" key="3">
    <source>
        <dbReference type="ARBA" id="ARBA00022691"/>
    </source>
</evidence>
<dbReference type="SFLD" id="SFLDG01081">
    <property type="entry name" value="cleavage_of_the_Ca-Cb_bond_in"/>
    <property type="match status" value="1"/>
</dbReference>
<comment type="cofactor">
    <cofactor evidence="1">
        <name>[4Fe-4S] cluster</name>
        <dbReference type="ChEBI" id="CHEBI:49883"/>
    </cofactor>
</comment>
<dbReference type="SFLD" id="SFLDS00029">
    <property type="entry name" value="Radical_SAM"/>
    <property type="match status" value="1"/>
</dbReference>
<feature type="domain" description="Radical SAM core" evidence="8">
    <location>
        <begin position="79"/>
        <end position="312"/>
    </location>
</feature>
<name>A0ABW5C9T7_9PROT</name>
<dbReference type="CDD" id="cd01335">
    <property type="entry name" value="Radical_SAM"/>
    <property type="match status" value="1"/>
</dbReference>
<dbReference type="InterPro" id="IPR024007">
    <property type="entry name" value="FeFe-hyd_mat_HydG"/>
</dbReference>
<dbReference type="InterPro" id="IPR007197">
    <property type="entry name" value="rSAM"/>
</dbReference>
<protein>
    <submittedName>
        <fullName evidence="9">[FeFe] hydrogenase H-cluster radical SAM maturase HydG</fullName>
    </submittedName>
</protein>
<evidence type="ECO:0000256" key="2">
    <source>
        <dbReference type="ARBA" id="ARBA00022485"/>
    </source>
</evidence>
<dbReference type="SFLD" id="SFLDF00319">
    <property type="entry name" value="Fe_hydrogenase_maturase_(HydG"/>
    <property type="match status" value="1"/>
</dbReference>
<dbReference type="InterPro" id="IPR034428">
    <property type="entry name" value="ThiH/NoCL/HydG-like"/>
</dbReference>
<comment type="caution">
    <text evidence="9">The sequence shown here is derived from an EMBL/GenBank/DDBJ whole genome shotgun (WGS) entry which is preliminary data.</text>
</comment>
<evidence type="ECO:0000256" key="4">
    <source>
        <dbReference type="ARBA" id="ARBA00022723"/>
    </source>
</evidence>
<dbReference type="SMART" id="SM00876">
    <property type="entry name" value="BATS"/>
    <property type="match status" value="1"/>
</dbReference>
<dbReference type="SFLD" id="SFLDG01060">
    <property type="entry name" value="BATS_domain_containing"/>
    <property type="match status" value="1"/>
</dbReference>
<evidence type="ECO:0000259" key="8">
    <source>
        <dbReference type="PROSITE" id="PS51918"/>
    </source>
</evidence>
<dbReference type="Gene3D" id="3.20.20.70">
    <property type="entry name" value="Aldolase class I"/>
    <property type="match status" value="1"/>
</dbReference>
<keyword evidence="6" id="KW-0411">Iron-sulfur</keyword>
<keyword evidence="10" id="KW-1185">Reference proteome</keyword>
<evidence type="ECO:0000256" key="5">
    <source>
        <dbReference type="ARBA" id="ARBA00023004"/>
    </source>
</evidence>
<proteinExistence type="predicted"/>
<evidence type="ECO:0000313" key="9">
    <source>
        <dbReference type="EMBL" id="MFD2232823.1"/>
    </source>
</evidence>
<dbReference type="Pfam" id="PF06968">
    <property type="entry name" value="BATS"/>
    <property type="match status" value="1"/>
</dbReference>
<dbReference type="InterPro" id="IPR013785">
    <property type="entry name" value="Aldolase_TIM"/>
</dbReference>
<keyword evidence="4" id="KW-0479">Metal-binding</keyword>
<dbReference type="SMART" id="SM00729">
    <property type="entry name" value="Elp3"/>
    <property type="match status" value="1"/>
</dbReference>
<dbReference type="SUPFAM" id="SSF102114">
    <property type="entry name" value="Radical SAM enzymes"/>
    <property type="match status" value="1"/>
</dbReference>
<dbReference type="PANTHER" id="PTHR43583">
    <property type="entry name" value="2-IMINOACETATE SYNTHASE"/>
    <property type="match status" value="1"/>
</dbReference>
<gene>
    <name evidence="9" type="primary">hydG</name>
    <name evidence="9" type="ORF">ACFSNB_03300</name>
</gene>
<dbReference type="NCBIfam" id="TIGR03955">
    <property type="entry name" value="rSAM_HydG"/>
    <property type="match status" value="1"/>
</dbReference>
<dbReference type="InterPro" id="IPR010722">
    <property type="entry name" value="BATS_dom"/>
</dbReference>
<sequence>MTHASPDSPDWLDAARLQDALDRHRREDAGRIAEILAKARELKGLDGDEVAALAALDRPDLLAELFATARAVKEAIYGRRMVFFAPLYISNLCGNECLYCAFRASNNSVIRHTLNQEEIAREVEILIEQGHKRVLMVAGESYRGGFEYVLDSIATIYSVKRANGAIRRVNANLAPLTVDQFRALHGAGIGTYQLFQETYHRETYAACHPRGQKADFNWRVTAFDRAMEAGIDDVGMGVLFGLADWRFEVLALMSHIAHLEERFGVGCHTISVPRLEPAIGSAMATHPPVPVSDADFKKLVAILRLAVPYTGLIMSTRESAAMRRETYALGVSQISAGSRTNPGGYAAAEQFESSQFQLGDHRSLEEVVQDIAAMGYIPSFCTACYRVGRTGGDFMDLAKTGDIKAKCAPNAVGTFLEYLLDYAGPDTLAEGERRIAAEIAAMAPEEQRVARRLADMVRAGKRDVFC</sequence>
<dbReference type="RefSeq" id="WP_377314480.1">
    <property type="nucleotide sequence ID" value="NZ_JBHUIY010000004.1"/>
</dbReference>
<dbReference type="PROSITE" id="PS51918">
    <property type="entry name" value="RADICAL_SAM"/>
    <property type="match status" value="1"/>
</dbReference>
<evidence type="ECO:0000256" key="7">
    <source>
        <dbReference type="ARBA" id="ARBA00034078"/>
    </source>
</evidence>
<keyword evidence="2" id="KW-0004">4Fe-4S</keyword>
<dbReference type="Pfam" id="PF04055">
    <property type="entry name" value="Radical_SAM"/>
    <property type="match status" value="1"/>
</dbReference>
<comment type="cofactor">
    <cofactor evidence="7">
        <name>[2Fe-2S] cluster</name>
        <dbReference type="ChEBI" id="CHEBI:190135"/>
    </cofactor>
</comment>
<evidence type="ECO:0000313" key="10">
    <source>
        <dbReference type="Proteomes" id="UP001597296"/>
    </source>
</evidence>
<dbReference type="InterPro" id="IPR058240">
    <property type="entry name" value="rSAM_sf"/>
</dbReference>
<dbReference type="EMBL" id="JBHUIY010000004">
    <property type="protein sequence ID" value="MFD2232823.1"/>
    <property type="molecule type" value="Genomic_DNA"/>
</dbReference>
<evidence type="ECO:0000256" key="6">
    <source>
        <dbReference type="ARBA" id="ARBA00023014"/>
    </source>
</evidence>
<organism evidence="9 10">
    <name type="scientific">Phaeospirillum tilakii</name>
    <dbReference type="NCBI Taxonomy" id="741673"/>
    <lineage>
        <taxon>Bacteria</taxon>
        <taxon>Pseudomonadati</taxon>
        <taxon>Pseudomonadota</taxon>
        <taxon>Alphaproteobacteria</taxon>
        <taxon>Rhodospirillales</taxon>
        <taxon>Rhodospirillaceae</taxon>
        <taxon>Phaeospirillum</taxon>
    </lineage>
</organism>
<dbReference type="Proteomes" id="UP001597296">
    <property type="component" value="Unassembled WGS sequence"/>
</dbReference>